<evidence type="ECO:0000256" key="6">
    <source>
        <dbReference type="ARBA" id="ARBA00038255"/>
    </source>
</evidence>
<dbReference type="PANTHER" id="PTHR14344">
    <property type="entry name" value="WD REPEAT PROTEIN"/>
    <property type="match status" value="1"/>
</dbReference>
<dbReference type="Proteomes" id="UP000030764">
    <property type="component" value="Unassembled WGS sequence"/>
</dbReference>
<evidence type="ECO:0000256" key="4">
    <source>
        <dbReference type="ARBA" id="ARBA00022694"/>
    </source>
</evidence>
<proteinExistence type="inferred from homology"/>
<dbReference type="InterPro" id="IPR001680">
    <property type="entry name" value="WD40_rpt"/>
</dbReference>
<dbReference type="InterPro" id="IPR015943">
    <property type="entry name" value="WD40/YVTN_repeat-like_dom_sf"/>
</dbReference>
<evidence type="ECO:0000256" key="7">
    <source>
        <dbReference type="ARBA" id="ARBA00040154"/>
    </source>
</evidence>
<accession>A0A085LRD2</accession>
<dbReference type="SMART" id="SM00320">
    <property type="entry name" value="WD40"/>
    <property type="match status" value="6"/>
</dbReference>
<protein>
    <recommendedName>
        <fullName evidence="7">tRNA (34-2'-O)-methyltransferase regulator WDR6</fullName>
    </recommendedName>
</protein>
<dbReference type="EMBL" id="KL363323">
    <property type="protein sequence ID" value="KFD47528.1"/>
    <property type="molecule type" value="Genomic_DNA"/>
</dbReference>
<keyword evidence="4" id="KW-0819">tRNA processing</keyword>
<keyword evidence="10" id="KW-1185">Reference proteome</keyword>
<keyword evidence="5" id="KW-0677">Repeat</keyword>
<reference evidence="9 10" key="1">
    <citation type="journal article" date="2014" name="Nat. Genet.">
        <title>Genome and transcriptome of the porcine whipworm Trichuris suis.</title>
        <authorList>
            <person name="Jex A.R."/>
            <person name="Nejsum P."/>
            <person name="Schwarz E.M."/>
            <person name="Hu L."/>
            <person name="Young N.D."/>
            <person name="Hall R.S."/>
            <person name="Korhonen P.K."/>
            <person name="Liao S."/>
            <person name="Thamsborg S."/>
            <person name="Xia J."/>
            <person name="Xu P."/>
            <person name="Wang S."/>
            <person name="Scheerlinck J.P."/>
            <person name="Hofmann A."/>
            <person name="Sternberg P.W."/>
            <person name="Wang J."/>
            <person name="Gasser R.B."/>
        </authorList>
    </citation>
    <scope>NUCLEOTIDE SEQUENCE [LARGE SCALE GENOMIC DNA]</scope>
    <source>
        <strain evidence="9">DCEP-RM93M</strain>
    </source>
</reference>
<evidence type="ECO:0000313" key="10">
    <source>
        <dbReference type="Proteomes" id="UP000030764"/>
    </source>
</evidence>
<dbReference type="AlphaFoldDB" id="A0A085LRD2"/>
<dbReference type="SUPFAM" id="SSF50998">
    <property type="entry name" value="Quinoprotein alcohol dehydrogenase-like"/>
    <property type="match status" value="1"/>
</dbReference>
<evidence type="ECO:0000313" key="9">
    <source>
        <dbReference type="EMBL" id="KFD47528.1"/>
    </source>
</evidence>
<dbReference type="SUPFAM" id="SSF50978">
    <property type="entry name" value="WD40 repeat-like"/>
    <property type="match status" value="2"/>
</dbReference>
<gene>
    <name evidence="9" type="ORF">M513_11572</name>
</gene>
<feature type="repeat" description="WD" evidence="8">
    <location>
        <begin position="185"/>
        <end position="219"/>
    </location>
</feature>
<evidence type="ECO:0000256" key="5">
    <source>
        <dbReference type="ARBA" id="ARBA00022737"/>
    </source>
</evidence>
<evidence type="ECO:0000256" key="8">
    <source>
        <dbReference type="PROSITE-ProRule" id="PRU00221"/>
    </source>
</evidence>
<keyword evidence="2" id="KW-0963">Cytoplasm</keyword>
<dbReference type="PROSITE" id="PS50082">
    <property type="entry name" value="WD_REPEATS_2"/>
    <property type="match status" value="1"/>
</dbReference>
<keyword evidence="3 8" id="KW-0853">WD repeat</keyword>
<organism evidence="9 10">
    <name type="scientific">Trichuris suis</name>
    <name type="common">pig whipworm</name>
    <dbReference type="NCBI Taxonomy" id="68888"/>
    <lineage>
        <taxon>Eukaryota</taxon>
        <taxon>Metazoa</taxon>
        <taxon>Ecdysozoa</taxon>
        <taxon>Nematoda</taxon>
        <taxon>Enoplea</taxon>
        <taxon>Dorylaimia</taxon>
        <taxon>Trichinellida</taxon>
        <taxon>Trichuridae</taxon>
        <taxon>Trichuris</taxon>
    </lineage>
</organism>
<dbReference type="GO" id="GO:0030488">
    <property type="term" value="P:tRNA methylation"/>
    <property type="evidence" value="ECO:0007669"/>
    <property type="project" value="TreeGrafter"/>
</dbReference>
<dbReference type="Gene3D" id="2.130.10.10">
    <property type="entry name" value="YVTN repeat-like/Quinoprotein amine dehydrogenase"/>
    <property type="match status" value="3"/>
</dbReference>
<dbReference type="Pfam" id="PF00400">
    <property type="entry name" value="WD40"/>
    <property type="match status" value="2"/>
</dbReference>
<sequence>MISAREFCKSCYLPQRFIKRCAFADNAFFLIAQGRWLVMLNARSMELLASFQVFPCDNIHGVSISGGLFCCFGNRSFRAGIIVRRQDCFTLRLLPKIHRTSDWILRARILPNGSILLVTMHNFLIEFDLRTSDCTERLCEMRCVSYSGRIYGNSKKDLCVISGTAKGCVLIWLPYEENVKVAHVLRVHRGAVFDVAFCVRRRLLCSTSDDRSCSVWKMQLQDMSGESKLPTVVDWRQANFVSLFVLYGHSARVWRAEFSILGLVSTGEDGLVILWSDQGDIIWAKHVSRTSLRALYVNDEASYVLVGADSGSIIRLPLWPMVTTYKFDLKYSKDRSPESIVHVHLLSSKPLSFLYASNFGNVFIHDVSGDRLIISDNNLRLFVSCKSVSDGLVAFGGLNGAFYLLYNGKLSDCSYATAATKKIFSLHLVDSKNKFLVCAENGRMLLLDCSSKKSVVLCCPELLLPVGRQRWTSAAILVPLNGSKEKLIVGDRNGSVHFYALENGLNFPEQTYSHLHGGHGVTDFCLVGGLLCSIGRNSLLCLWKEEPNTGTFKLLSKEKLWKGLDWPDRFVFCKQGLQLAGFHGDKFLTYDFQLQDAVFEICCGGGHRSYDVKLSEQNTSGSFVCLSHGHLSFTYWRNGVHILAQGAHCRRINDVCFLRSSFDKNVLIATCSDDNAIMLWRIDNRLTLLQRLLGHVSAVLCLHGERDFILSAGGRAELLVWHCRAGRFCLANRIKDSSDYRFTSLDCQRLSSMNARWLVVAARSDAVIFAYHMVISHDGVTKLNLAFQFPSVSYVFDAKLVSLGEAAMVYAIVCSDGSLYAKNIAIEALETVSRCWDLKCDIQSHALTTLCPVFYDICDSLGGLSFAIGTESGEVYLMKLFDVDRQIKRLEPSFASSVTAVKCTSDGLLVAISAEDRLHIWQCRPDIPCCYGKLLIATLLDVSDPLSLCVAVIDSRLDVIVCGFGMQYIRLELNNLLCSRCFEAMCLPRR</sequence>
<evidence type="ECO:0000256" key="2">
    <source>
        <dbReference type="ARBA" id="ARBA00022490"/>
    </source>
</evidence>
<comment type="subcellular location">
    <subcellularLocation>
        <location evidence="1">Cytoplasm</location>
    </subcellularLocation>
</comment>
<dbReference type="InterPro" id="IPR036322">
    <property type="entry name" value="WD40_repeat_dom_sf"/>
</dbReference>
<dbReference type="InterPro" id="IPR011047">
    <property type="entry name" value="Quinoprotein_ADH-like_sf"/>
</dbReference>
<comment type="similarity">
    <text evidence="6">Belongs to the WD repeat WDR6 family.</text>
</comment>
<evidence type="ECO:0000256" key="1">
    <source>
        <dbReference type="ARBA" id="ARBA00004496"/>
    </source>
</evidence>
<dbReference type="PANTHER" id="PTHR14344:SF3">
    <property type="entry name" value="WD REPEAT-CONTAINING PROTEIN 6"/>
    <property type="match status" value="1"/>
</dbReference>
<dbReference type="GO" id="GO:0005737">
    <property type="term" value="C:cytoplasm"/>
    <property type="evidence" value="ECO:0007669"/>
    <property type="project" value="UniProtKB-SubCell"/>
</dbReference>
<dbReference type="InterPro" id="IPR051973">
    <property type="entry name" value="tRNA_Anticodon_Mtase-Reg"/>
</dbReference>
<evidence type="ECO:0000256" key="3">
    <source>
        <dbReference type="ARBA" id="ARBA00022574"/>
    </source>
</evidence>
<name>A0A085LRD2_9BILA</name>